<dbReference type="PANTHER" id="PTHR34301:SF8">
    <property type="entry name" value="ATPASE DOMAIN-CONTAINING PROTEIN"/>
    <property type="match status" value="1"/>
</dbReference>
<dbReference type="SUPFAM" id="SSF52540">
    <property type="entry name" value="P-loop containing nucleoside triphosphate hydrolases"/>
    <property type="match status" value="1"/>
</dbReference>
<dbReference type="PANTHER" id="PTHR34301">
    <property type="entry name" value="DNA-BINDING PROTEIN-RELATED"/>
    <property type="match status" value="1"/>
</dbReference>
<dbReference type="Proteomes" id="UP000671910">
    <property type="component" value="Chromosome"/>
</dbReference>
<proteinExistence type="predicted"/>
<dbReference type="Proteomes" id="UP000636394">
    <property type="component" value="Unassembled WGS sequence"/>
</dbReference>
<protein>
    <submittedName>
        <fullName evidence="2">AAA family ATPase</fullName>
    </submittedName>
    <submittedName>
        <fullName evidence="3">ATP-binding protein</fullName>
    </submittedName>
</protein>
<evidence type="ECO:0000313" key="4">
    <source>
        <dbReference type="Proteomes" id="UP000636394"/>
    </source>
</evidence>
<dbReference type="Gene3D" id="3.40.50.300">
    <property type="entry name" value="P-loop containing nucleotide triphosphate hydrolases"/>
    <property type="match status" value="1"/>
</dbReference>
<dbReference type="AlphaFoldDB" id="A0A9E6MPY1"/>
<dbReference type="EMBL" id="WPCR01000018">
    <property type="protein sequence ID" value="NHM14988.1"/>
    <property type="molecule type" value="Genomic_DNA"/>
</dbReference>
<name>A0A9E6MPY1_9ACTN</name>
<feature type="domain" description="Orc1-like AAA ATPase" evidence="1">
    <location>
        <begin position="19"/>
        <end position="166"/>
    </location>
</feature>
<sequence>MKRLVNPFKPTAGAEPPVLVGREKVIDDFSDGLAEGAGARGRLMRITGPRGSGKTVLLTELGDLARNEGWDVIDETARDGLCDRIAHAASSEASRADLSFDLHAGVFDFHAATPKPEGPCDLRDALTKRLQVLARQKRGLLITLDEVQDANRDEMREIAAAVQHLIREKHDIAFVFAGLTSGVLDLVNGEALTFLRRALPEELAAIPTEEVRAAYRETMVRSGLDIEDEALSIAAQATVGYAYLVQLVGYQVWRAGKGHVETSKLITAFDARQGVDAAIDEFFDAVLESAVAGLPLRAVEYLLAMADGPDVCPTAFVADELNVAAASLTSYRRMLIQRQIIESHARGFVTFAIPYTRRFLRERKESLLARYGVQ</sequence>
<keyword evidence="3" id="KW-0547">Nucleotide-binding</keyword>
<dbReference type="InterPro" id="IPR027417">
    <property type="entry name" value="P-loop_NTPase"/>
</dbReference>
<reference evidence="3" key="2">
    <citation type="submission" date="2021-04" db="EMBL/GenBank/DDBJ databases">
        <title>Novel species in family Eggerthellaceae.</title>
        <authorList>
            <person name="Zhang G."/>
        </authorList>
    </citation>
    <scope>NUCLEOTIDE SEQUENCE</scope>
    <source>
        <strain evidence="3">Zg-886</strain>
    </source>
</reference>
<dbReference type="RefSeq" id="WP_166340499.1">
    <property type="nucleotide sequence ID" value="NZ_CP072829.1"/>
</dbReference>
<dbReference type="Pfam" id="PF13191">
    <property type="entry name" value="AAA_16"/>
    <property type="match status" value="1"/>
</dbReference>
<organism evidence="3 5">
    <name type="scientific">Xiamenia xianingshaonis</name>
    <dbReference type="NCBI Taxonomy" id="2682776"/>
    <lineage>
        <taxon>Bacteria</taxon>
        <taxon>Bacillati</taxon>
        <taxon>Actinomycetota</taxon>
        <taxon>Coriobacteriia</taxon>
        <taxon>Eggerthellales</taxon>
        <taxon>Eggerthellaceae</taxon>
        <taxon>Xiamenia</taxon>
    </lineage>
</organism>
<accession>A0A9E6MPY1</accession>
<keyword evidence="3" id="KW-0067">ATP-binding</keyword>
<reference evidence="2 4" key="1">
    <citation type="submission" date="2019-11" db="EMBL/GenBank/DDBJ databases">
        <title>Eggerthellaceae novel genus isolated from the rectal contents of marmort.</title>
        <authorList>
            <person name="Zhang G."/>
        </authorList>
    </citation>
    <scope>NUCLEOTIDE SEQUENCE [LARGE SCALE GENOMIC DNA]</scope>
    <source>
        <strain evidence="4">zg-886</strain>
        <strain evidence="2">Zg-886</strain>
    </source>
</reference>
<evidence type="ECO:0000313" key="5">
    <source>
        <dbReference type="Proteomes" id="UP000671910"/>
    </source>
</evidence>
<dbReference type="EMBL" id="CP072829">
    <property type="protein sequence ID" value="QTU83832.1"/>
    <property type="molecule type" value="Genomic_DNA"/>
</dbReference>
<evidence type="ECO:0000313" key="3">
    <source>
        <dbReference type="EMBL" id="QTU83832.1"/>
    </source>
</evidence>
<dbReference type="KEGG" id="ebz:J7S26_05470"/>
<dbReference type="InterPro" id="IPR041664">
    <property type="entry name" value="AAA_16"/>
</dbReference>
<evidence type="ECO:0000259" key="1">
    <source>
        <dbReference type="Pfam" id="PF13191"/>
    </source>
</evidence>
<gene>
    <name evidence="2" type="ORF">GMI68_09525</name>
    <name evidence="3" type="ORF">J7S26_05470</name>
</gene>
<keyword evidence="4" id="KW-1185">Reference proteome</keyword>
<evidence type="ECO:0000313" key="2">
    <source>
        <dbReference type="EMBL" id="NHM14988.1"/>
    </source>
</evidence>
<dbReference type="GO" id="GO:0005524">
    <property type="term" value="F:ATP binding"/>
    <property type="evidence" value="ECO:0007669"/>
    <property type="project" value="UniProtKB-KW"/>
</dbReference>